<dbReference type="Ensembl" id="ENSSTUT00000121956.1">
    <property type="protein sequence ID" value="ENSSTUP00000113952.1"/>
    <property type="gene ID" value="ENSSTUG00000050272.1"/>
</dbReference>
<dbReference type="Proteomes" id="UP000472277">
    <property type="component" value="Chromosome 17"/>
</dbReference>
<keyword evidence="2" id="KW-1185">Reference proteome</keyword>
<evidence type="ECO:0000313" key="1">
    <source>
        <dbReference type="Ensembl" id="ENSSTUP00000113952.1"/>
    </source>
</evidence>
<reference evidence="1" key="2">
    <citation type="submission" date="2025-09" db="UniProtKB">
        <authorList>
            <consortium name="Ensembl"/>
        </authorList>
    </citation>
    <scope>IDENTIFICATION</scope>
</reference>
<dbReference type="InParanoid" id="A0A674F223"/>
<dbReference type="AlphaFoldDB" id="A0A674F223"/>
<name>A0A674F223_SALTR</name>
<dbReference type="PANTHER" id="PTHR36682">
    <property type="entry name" value="RAB15 EFFECTOR PROTEIN"/>
    <property type="match status" value="1"/>
</dbReference>
<protein>
    <submittedName>
        <fullName evidence="1">Uncharacterized protein</fullName>
    </submittedName>
</protein>
<dbReference type="GO" id="GO:0001881">
    <property type="term" value="P:receptor recycling"/>
    <property type="evidence" value="ECO:0007669"/>
    <property type="project" value="InterPro"/>
</dbReference>
<dbReference type="Pfam" id="PF15208">
    <property type="entry name" value="Rab15_effector"/>
    <property type="match status" value="2"/>
</dbReference>
<dbReference type="PANTHER" id="PTHR36682:SF1">
    <property type="entry name" value="RAB15 EFFECTOR PROTEIN"/>
    <property type="match status" value="1"/>
</dbReference>
<dbReference type="InterPro" id="IPR027985">
    <property type="entry name" value="Rab15_effector"/>
</dbReference>
<accession>A0A674F223</accession>
<sequence length="166" mass="18092">MGLGSSQELTEEMQRGVQSEVFSRASLHTACQLRTLLGFQDQLQPSLDTLNDVFLVQFISCIVRGLHNQPVAGVDWLWTFLGPDGWILVQFPGSPDADALFWNKSVLEEFCGLVDTDCLGMVLVFGLPGSPMDVGGDADDMGTSKTGSGWRKVAQGLLLCGEYLYI</sequence>
<dbReference type="GeneTree" id="ENSGT01000000221726"/>
<organism evidence="1 2">
    <name type="scientific">Salmo trutta</name>
    <name type="common">Brown trout</name>
    <dbReference type="NCBI Taxonomy" id="8032"/>
    <lineage>
        <taxon>Eukaryota</taxon>
        <taxon>Metazoa</taxon>
        <taxon>Chordata</taxon>
        <taxon>Craniata</taxon>
        <taxon>Vertebrata</taxon>
        <taxon>Euteleostomi</taxon>
        <taxon>Actinopterygii</taxon>
        <taxon>Neopterygii</taxon>
        <taxon>Teleostei</taxon>
        <taxon>Protacanthopterygii</taxon>
        <taxon>Salmoniformes</taxon>
        <taxon>Salmonidae</taxon>
        <taxon>Salmoninae</taxon>
        <taxon>Salmo</taxon>
    </lineage>
</organism>
<proteinExistence type="predicted"/>
<reference evidence="1" key="1">
    <citation type="submission" date="2025-08" db="UniProtKB">
        <authorList>
            <consortium name="Ensembl"/>
        </authorList>
    </citation>
    <scope>IDENTIFICATION</scope>
</reference>
<evidence type="ECO:0000313" key="2">
    <source>
        <dbReference type="Proteomes" id="UP000472277"/>
    </source>
</evidence>